<evidence type="ECO:0000313" key="2">
    <source>
        <dbReference type="Proteomes" id="UP000005950"/>
    </source>
</evidence>
<comment type="caution">
    <text evidence="1">The sequence shown here is derived from an EMBL/GenBank/DDBJ whole genome shotgun (WGS) entry which is preliminary data.</text>
</comment>
<evidence type="ECO:0000313" key="1">
    <source>
        <dbReference type="EMBL" id="EEF67267.1"/>
    </source>
</evidence>
<name>B9Y9S6_9FIRM</name>
<organism evidence="1 2">
    <name type="scientific">Holdemania filiformis DSM 12042</name>
    <dbReference type="NCBI Taxonomy" id="545696"/>
    <lineage>
        <taxon>Bacteria</taxon>
        <taxon>Bacillati</taxon>
        <taxon>Bacillota</taxon>
        <taxon>Erysipelotrichia</taxon>
        <taxon>Erysipelotrichales</taxon>
        <taxon>Erysipelotrichaceae</taxon>
        <taxon>Holdemania</taxon>
    </lineage>
</organism>
<proteinExistence type="predicted"/>
<accession>B9Y9S6</accession>
<feature type="non-terminal residue" evidence="1">
    <location>
        <position position="62"/>
    </location>
</feature>
<dbReference type="Proteomes" id="UP000005950">
    <property type="component" value="Unassembled WGS sequence"/>
</dbReference>
<dbReference type="HOGENOM" id="CLU_2909380_0_0_9"/>
<sequence length="62" mass="7287">MNTYHDIFKRIKPKPVVRIVADFTVIRMVKQKQELCGSTVQTVRKPLFITSILFSIKHIKIM</sequence>
<dbReference type="EMBL" id="ACCF01000152">
    <property type="protein sequence ID" value="EEF67267.1"/>
    <property type="molecule type" value="Genomic_DNA"/>
</dbReference>
<protein>
    <submittedName>
        <fullName evidence="1">Uncharacterized protein</fullName>
    </submittedName>
</protein>
<dbReference type="AlphaFoldDB" id="B9Y9S6"/>
<gene>
    <name evidence="1" type="ORF">HOLDEFILI_02584</name>
</gene>
<reference evidence="1 2" key="1">
    <citation type="submission" date="2008-12" db="EMBL/GenBank/DDBJ databases">
        <authorList>
            <person name="Fulton L."/>
            <person name="Clifton S."/>
            <person name="Fulton B."/>
            <person name="Xu J."/>
            <person name="Minx P."/>
            <person name="Pepin K.H."/>
            <person name="Johnson M."/>
            <person name="Bhonagiri V."/>
            <person name="Nash W.E."/>
            <person name="Mardis E.R."/>
            <person name="Wilson R.K."/>
        </authorList>
    </citation>
    <scope>NUCLEOTIDE SEQUENCE [LARGE SCALE GENOMIC DNA]</scope>
    <source>
        <strain evidence="1 2">DSM 12042</strain>
    </source>
</reference>
<reference evidence="1 2" key="2">
    <citation type="submission" date="2009-02" db="EMBL/GenBank/DDBJ databases">
        <title>Draft genome sequence of Holdemania filiformis DSM 12042.</title>
        <authorList>
            <person name="Sudarsanam P."/>
            <person name="Ley R."/>
            <person name="Guruge J."/>
            <person name="Turnbaugh P.J."/>
            <person name="Mahowald M."/>
            <person name="Liep D."/>
            <person name="Gordon J."/>
        </authorList>
    </citation>
    <scope>NUCLEOTIDE SEQUENCE [LARGE SCALE GENOMIC DNA]</scope>
    <source>
        <strain evidence="1 2">DSM 12042</strain>
    </source>
</reference>